<dbReference type="KEGG" id="clec:106668841"/>
<keyword evidence="12" id="KW-1185">Reference proteome</keyword>
<dbReference type="GO" id="GO:0000977">
    <property type="term" value="F:RNA polymerase II transcription regulatory region sequence-specific DNA binding"/>
    <property type="evidence" value="ECO:0007669"/>
    <property type="project" value="TreeGrafter"/>
</dbReference>
<evidence type="ECO:0000256" key="7">
    <source>
        <dbReference type="RuleBase" id="RU000682"/>
    </source>
</evidence>
<evidence type="ECO:0000256" key="6">
    <source>
        <dbReference type="PROSITE-ProRule" id="PRU00108"/>
    </source>
</evidence>
<dbReference type="PROSITE" id="PS50803">
    <property type="entry name" value="OAR"/>
    <property type="match status" value="1"/>
</dbReference>
<dbReference type="EnsemblMetazoa" id="XM_014397976.2">
    <property type="protein sequence ID" value="XP_014253462.1"/>
    <property type="gene ID" value="LOC106668841"/>
</dbReference>
<dbReference type="GO" id="GO:0005634">
    <property type="term" value="C:nucleus"/>
    <property type="evidence" value="ECO:0007669"/>
    <property type="project" value="UniProtKB-SubCell"/>
</dbReference>
<dbReference type="FunFam" id="1.10.10.60:FF:000102">
    <property type="entry name" value="Aristaless related homeobox"/>
    <property type="match status" value="1"/>
</dbReference>
<dbReference type="OrthoDB" id="6159439at2759"/>
<evidence type="ECO:0000313" key="11">
    <source>
        <dbReference type="EnsemblMetazoa" id="XP_014253462.1"/>
    </source>
</evidence>
<dbReference type="SUPFAM" id="SSF46689">
    <property type="entry name" value="Homeodomain-like"/>
    <property type="match status" value="1"/>
</dbReference>
<dbReference type="PANTHER" id="PTHR24329:SF579">
    <property type="entry name" value="HOMEOBOX PROTEIN ARISTALESS"/>
    <property type="match status" value="1"/>
</dbReference>
<dbReference type="InterPro" id="IPR050649">
    <property type="entry name" value="Paired_Homeobox_TFs"/>
</dbReference>
<dbReference type="PROSITE" id="PS00027">
    <property type="entry name" value="HOMEOBOX_1"/>
    <property type="match status" value="1"/>
</dbReference>
<evidence type="ECO:0000256" key="5">
    <source>
        <dbReference type="ARBA" id="ARBA00023242"/>
    </source>
</evidence>
<evidence type="ECO:0000256" key="3">
    <source>
        <dbReference type="ARBA" id="ARBA00023125"/>
    </source>
</evidence>
<keyword evidence="5 6" id="KW-0539">Nucleus</keyword>
<keyword evidence="2" id="KW-0217">Developmental protein</keyword>
<organism evidence="11 12">
    <name type="scientific">Cimex lectularius</name>
    <name type="common">Bed bug</name>
    <name type="synonym">Acanthia lectularia</name>
    <dbReference type="NCBI Taxonomy" id="79782"/>
    <lineage>
        <taxon>Eukaryota</taxon>
        <taxon>Metazoa</taxon>
        <taxon>Ecdysozoa</taxon>
        <taxon>Arthropoda</taxon>
        <taxon>Hexapoda</taxon>
        <taxon>Insecta</taxon>
        <taxon>Pterygota</taxon>
        <taxon>Neoptera</taxon>
        <taxon>Paraneoptera</taxon>
        <taxon>Hemiptera</taxon>
        <taxon>Heteroptera</taxon>
        <taxon>Panheteroptera</taxon>
        <taxon>Cimicomorpha</taxon>
        <taxon>Cimicidae</taxon>
        <taxon>Cimex</taxon>
    </lineage>
</organism>
<reference evidence="11" key="1">
    <citation type="submission" date="2022-01" db="UniProtKB">
        <authorList>
            <consortium name="EnsemblMetazoa"/>
        </authorList>
    </citation>
    <scope>IDENTIFICATION</scope>
</reference>
<dbReference type="Gene3D" id="1.10.10.60">
    <property type="entry name" value="Homeodomain-like"/>
    <property type="match status" value="1"/>
</dbReference>
<feature type="domain" description="OAR" evidence="10">
    <location>
        <begin position="259"/>
        <end position="272"/>
    </location>
</feature>
<dbReference type="InterPro" id="IPR009057">
    <property type="entry name" value="Homeodomain-like_sf"/>
</dbReference>
<dbReference type="InterPro" id="IPR000047">
    <property type="entry name" value="HTH_motif"/>
</dbReference>
<dbReference type="RefSeq" id="XP_014253462.1">
    <property type="nucleotide sequence ID" value="XM_014397976.2"/>
</dbReference>
<evidence type="ECO:0000259" key="9">
    <source>
        <dbReference type="PROSITE" id="PS50071"/>
    </source>
</evidence>
<evidence type="ECO:0000256" key="8">
    <source>
        <dbReference type="SAM" id="MobiDB-lite"/>
    </source>
</evidence>
<dbReference type="SMART" id="SM00389">
    <property type="entry name" value="HOX"/>
    <property type="match status" value="1"/>
</dbReference>
<feature type="compositionally biased region" description="Polar residues" evidence="8">
    <location>
        <begin position="65"/>
        <end position="83"/>
    </location>
</feature>
<name>A0A8I6RXE9_CIMLE</name>
<dbReference type="InterPro" id="IPR001356">
    <property type="entry name" value="HD"/>
</dbReference>
<dbReference type="InterPro" id="IPR017970">
    <property type="entry name" value="Homeobox_CS"/>
</dbReference>
<feature type="domain" description="Homeobox" evidence="9">
    <location>
        <begin position="120"/>
        <end position="180"/>
    </location>
</feature>
<evidence type="ECO:0000313" key="12">
    <source>
        <dbReference type="Proteomes" id="UP000494040"/>
    </source>
</evidence>
<feature type="DNA-binding region" description="Homeobox" evidence="6">
    <location>
        <begin position="122"/>
        <end position="181"/>
    </location>
</feature>
<dbReference type="PANTHER" id="PTHR24329">
    <property type="entry name" value="HOMEOBOX PROTEIN ARISTALESS"/>
    <property type="match status" value="1"/>
</dbReference>
<accession>A0A8I6RXE9</accession>
<dbReference type="PRINTS" id="PR00031">
    <property type="entry name" value="HTHREPRESSR"/>
</dbReference>
<dbReference type="Pfam" id="PF03826">
    <property type="entry name" value="OAR"/>
    <property type="match status" value="1"/>
</dbReference>
<evidence type="ECO:0000256" key="1">
    <source>
        <dbReference type="ARBA" id="ARBA00004123"/>
    </source>
</evidence>
<dbReference type="GeneID" id="106668841"/>
<keyword evidence="4 6" id="KW-0371">Homeobox</keyword>
<dbReference type="Pfam" id="PF00046">
    <property type="entry name" value="Homeodomain"/>
    <property type="match status" value="1"/>
</dbReference>
<feature type="region of interest" description="Disordered" evidence="8">
    <location>
        <begin position="59"/>
        <end position="125"/>
    </location>
</feature>
<sequence>MPAVGRRLSRTYKLTSAACVCDVSRAVNMDLTTGQRAKDRPAKSVFSIRNIVELKEDAQPVRNDGVNSTSCYPSQMRDSSASSPEVECDPEVAERGMEGGMSGVGRESPSSDQEDSAPKRKQRRYRTTFTSFQLEELEKAFSRTHYPDVFTREELAMKIGLTEARIQVWFQNRRAKWRKQEKVGPQAHPYSPYVGAPAMAPSLPNPFMGLRKPIDWRPPMFLHRPPLLPIFPGPPFPNLLIPRPKMEMDPPPEVDMRTHSIAALRLKAREHMELLGASDLVS</sequence>
<comment type="subcellular location">
    <subcellularLocation>
        <location evidence="1 6 7">Nucleus</location>
    </subcellularLocation>
</comment>
<keyword evidence="3 6" id="KW-0238">DNA-binding</keyword>
<evidence type="ECO:0000256" key="2">
    <source>
        <dbReference type="ARBA" id="ARBA00022473"/>
    </source>
</evidence>
<dbReference type="InterPro" id="IPR003654">
    <property type="entry name" value="OAR_dom"/>
</dbReference>
<dbReference type="PROSITE" id="PS50071">
    <property type="entry name" value="HOMEOBOX_2"/>
    <property type="match status" value="1"/>
</dbReference>
<evidence type="ECO:0000259" key="10">
    <source>
        <dbReference type="PROSITE" id="PS50803"/>
    </source>
</evidence>
<proteinExistence type="predicted"/>
<dbReference type="GO" id="GO:0000981">
    <property type="term" value="F:DNA-binding transcription factor activity, RNA polymerase II-specific"/>
    <property type="evidence" value="ECO:0007669"/>
    <property type="project" value="InterPro"/>
</dbReference>
<evidence type="ECO:0000256" key="4">
    <source>
        <dbReference type="ARBA" id="ARBA00023155"/>
    </source>
</evidence>
<dbReference type="Proteomes" id="UP000494040">
    <property type="component" value="Unassembled WGS sequence"/>
</dbReference>
<dbReference type="AlphaFoldDB" id="A0A8I6RXE9"/>
<dbReference type="CDD" id="cd00086">
    <property type="entry name" value="homeodomain"/>
    <property type="match status" value="1"/>
</dbReference>
<protein>
    <submittedName>
        <fullName evidence="11">Uncharacterized protein</fullName>
    </submittedName>
</protein>